<keyword evidence="2" id="KW-1185">Reference proteome</keyword>
<comment type="caution">
    <text evidence="1">The sequence shown here is derived from an EMBL/GenBank/DDBJ whole genome shotgun (WGS) entry which is preliminary data.</text>
</comment>
<accession>A0A917F2J6</accession>
<dbReference type="EMBL" id="BMGP01000007">
    <property type="protein sequence ID" value="GGF38557.1"/>
    <property type="molecule type" value="Genomic_DNA"/>
</dbReference>
<evidence type="ECO:0000313" key="1">
    <source>
        <dbReference type="EMBL" id="GGF38557.1"/>
    </source>
</evidence>
<dbReference type="AlphaFoldDB" id="A0A917F2J6"/>
<organism evidence="1 2">
    <name type="scientific">Subtercola lobariae</name>
    <dbReference type="NCBI Taxonomy" id="1588641"/>
    <lineage>
        <taxon>Bacteria</taxon>
        <taxon>Bacillati</taxon>
        <taxon>Actinomycetota</taxon>
        <taxon>Actinomycetes</taxon>
        <taxon>Micrococcales</taxon>
        <taxon>Microbacteriaceae</taxon>
        <taxon>Subtercola</taxon>
    </lineage>
</organism>
<sequence>MPGELAAAIDVDDRGAIGRALGVVGATPGRIDRLVLEQNHHVLCTIADRSAARALHHEALFIRNRTATDICNEKLDHEATIHLSD</sequence>
<dbReference type="Proteomes" id="UP000598775">
    <property type="component" value="Unassembled WGS sequence"/>
</dbReference>
<gene>
    <name evidence="1" type="ORF">GCM10011399_34310</name>
</gene>
<name>A0A917F2J6_9MICO</name>
<evidence type="ECO:0000313" key="2">
    <source>
        <dbReference type="Proteomes" id="UP000598775"/>
    </source>
</evidence>
<reference evidence="1 2" key="1">
    <citation type="journal article" date="2014" name="Int. J. Syst. Evol. Microbiol.">
        <title>Complete genome sequence of Corynebacterium casei LMG S-19264T (=DSM 44701T), isolated from a smear-ripened cheese.</title>
        <authorList>
            <consortium name="US DOE Joint Genome Institute (JGI-PGF)"/>
            <person name="Walter F."/>
            <person name="Albersmeier A."/>
            <person name="Kalinowski J."/>
            <person name="Ruckert C."/>
        </authorList>
    </citation>
    <scope>NUCLEOTIDE SEQUENCE [LARGE SCALE GENOMIC DNA]</scope>
    <source>
        <strain evidence="1 2">CGMCC 1.12976</strain>
    </source>
</reference>
<proteinExistence type="predicted"/>
<protein>
    <submittedName>
        <fullName evidence="1">Uncharacterized protein</fullName>
    </submittedName>
</protein>